<proteinExistence type="predicted"/>
<dbReference type="GeneID" id="55803101"/>
<organism evidence="1 2">
    <name type="scientific">Tenacibaculum phage PTm1</name>
    <dbReference type="NCBI Taxonomy" id="2547425"/>
    <lineage>
        <taxon>Viruses</taxon>
        <taxon>Duplodnaviria</taxon>
        <taxon>Heunggongvirae</taxon>
        <taxon>Uroviricota</taxon>
        <taxon>Caudoviricetes</taxon>
        <taxon>Shirahamavirus</taxon>
        <taxon>Shirahamavirus PTm1</taxon>
    </lineage>
</organism>
<keyword evidence="2" id="KW-1185">Reference proteome</keyword>
<dbReference type="RefSeq" id="YP_009873980.1">
    <property type="nucleotide sequence ID" value="NC_049340.1"/>
</dbReference>
<name>A0A5S9HXI6_9CAUD</name>
<dbReference type="Proteomes" id="UP000422648">
    <property type="component" value="Segment"/>
</dbReference>
<accession>A0A5S9HXI6</accession>
<protein>
    <submittedName>
        <fullName evidence="1">Uncharacterized protein</fullName>
    </submittedName>
</protein>
<dbReference type="EMBL" id="AP019524">
    <property type="protein sequence ID" value="BBI90688.1"/>
    <property type="molecule type" value="Genomic_DNA"/>
</dbReference>
<reference evidence="1 2" key="1">
    <citation type="journal article" date="2019" name="Arch. Virol.">
        <title>A novel jumbo Tenacibaculum maritimum lytic phage with head-fiber-like appendages.</title>
        <authorList>
            <person name="Kawato Y."/>
            <person name="Istiqomah I."/>
            <person name="Gaafar A.Y."/>
            <person name="Hanaoka M."/>
            <person name="Ishimaru K."/>
            <person name="Yasuike M."/>
            <person name="Nishiki I."/>
            <person name="Nakamura Y."/>
            <person name="Fujiwara A."/>
            <person name="Nakai T."/>
        </authorList>
    </citation>
    <scope>NUCLEOTIDE SEQUENCE [LARGE SCALE GENOMIC DNA]</scope>
    <source>
        <strain evidence="1 2">PTm1</strain>
    </source>
</reference>
<dbReference type="KEGG" id="vg:55803101"/>
<sequence length="209" mass="24461">MLLEFGSDDRYSRIFSRELVQTNRNRLSISRLSTTLDRTNKYKETYLRDIMFSNFYQYSSPSNNNDLQSRKGLPWISNCMEFRSYTSIVLNSSEVLNLNITKSDENDLATDLIEQLKIYCPLSEFTLTSEIKRDILNLKYDVSNLTEPNYNIQNEIVSNFIKNTFLSVYELESVQLVDEIFVNFVVYDSILNILDSVPNGTNLNLTFRR</sequence>
<evidence type="ECO:0000313" key="2">
    <source>
        <dbReference type="Proteomes" id="UP000422648"/>
    </source>
</evidence>
<evidence type="ECO:0000313" key="1">
    <source>
        <dbReference type="EMBL" id="BBI90688.1"/>
    </source>
</evidence>